<sequence>MPAPSRRPATRDTPAAPARTGAPPDAAGPPAPQIEDSRPMVHLARLQQIADDHGGNRAHGRPGYRASVEYVAGVLRGTGWTVTRQRFTHHGAVGWNVLAEWPHGDPDHVVVLGAHLDSVPEGPGINDNGSGTAAVLETALAVDRARLRPAARLRLAWWGHEEAHDALAGSMHYTRSLAGRQRAAIRAYLNFDMVGAHGTTCWDVYHSHPALGRLLDGHFATCRLATRQVRNPDDTDSWSFSRYGIPVGGIESGHDPCYHRPGDTLANVDPRVLGVATNLAVAAAWRLAHDRALLRDLEHRSAGRRRQPARP</sequence>
<dbReference type="PANTHER" id="PTHR12147">
    <property type="entry name" value="METALLOPEPTIDASE M28 FAMILY MEMBER"/>
    <property type="match status" value="1"/>
</dbReference>
<gene>
    <name evidence="3" type="ORF">GCM10010124_22240</name>
</gene>
<evidence type="ECO:0000313" key="4">
    <source>
        <dbReference type="Proteomes" id="UP000662200"/>
    </source>
</evidence>
<dbReference type="Pfam" id="PF04389">
    <property type="entry name" value="Peptidase_M28"/>
    <property type="match status" value="1"/>
</dbReference>
<protein>
    <submittedName>
        <fullName evidence="3">Aminopeptidase</fullName>
    </submittedName>
</protein>
<accession>A0A8J3BPJ4</accession>
<organism evidence="3 4">
    <name type="scientific">Pilimelia terevasa</name>
    <dbReference type="NCBI Taxonomy" id="53372"/>
    <lineage>
        <taxon>Bacteria</taxon>
        <taxon>Bacillati</taxon>
        <taxon>Actinomycetota</taxon>
        <taxon>Actinomycetes</taxon>
        <taxon>Micromonosporales</taxon>
        <taxon>Micromonosporaceae</taxon>
        <taxon>Pilimelia</taxon>
    </lineage>
</organism>
<dbReference type="GO" id="GO:0004177">
    <property type="term" value="F:aminopeptidase activity"/>
    <property type="evidence" value="ECO:0007669"/>
    <property type="project" value="UniProtKB-KW"/>
</dbReference>
<dbReference type="RefSeq" id="WP_189114176.1">
    <property type="nucleotide sequence ID" value="NZ_BMQC01000006.1"/>
</dbReference>
<reference evidence="3" key="2">
    <citation type="submission" date="2020-09" db="EMBL/GenBank/DDBJ databases">
        <authorList>
            <person name="Sun Q."/>
            <person name="Ohkuma M."/>
        </authorList>
    </citation>
    <scope>NUCLEOTIDE SEQUENCE</scope>
    <source>
        <strain evidence="3">JCM 3091</strain>
    </source>
</reference>
<feature type="compositionally biased region" description="Low complexity" evidence="1">
    <location>
        <begin position="1"/>
        <end position="25"/>
    </location>
</feature>
<dbReference type="PANTHER" id="PTHR12147:SF26">
    <property type="entry name" value="PEPTIDASE M28 DOMAIN-CONTAINING PROTEIN"/>
    <property type="match status" value="1"/>
</dbReference>
<proteinExistence type="predicted"/>
<comment type="caution">
    <text evidence="3">The sequence shown here is derived from an EMBL/GenBank/DDBJ whole genome shotgun (WGS) entry which is preliminary data.</text>
</comment>
<evidence type="ECO:0000313" key="3">
    <source>
        <dbReference type="EMBL" id="GGK29027.1"/>
    </source>
</evidence>
<feature type="region of interest" description="Disordered" evidence="1">
    <location>
        <begin position="1"/>
        <end position="35"/>
    </location>
</feature>
<dbReference type="Proteomes" id="UP000662200">
    <property type="component" value="Unassembled WGS sequence"/>
</dbReference>
<dbReference type="InterPro" id="IPR045175">
    <property type="entry name" value="M28_fam"/>
</dbReference>
<keyword evidence="3" id="KW-0031">Aminopeptidase</keyword>
<evidence type="ECO:0000256" key="1">
    <source>
        <dbReference type="SAM" id="MobiDB-lite"/>
    </source>
</evidence>
<dbReference type="Gene3D" id="3.40.630.10">
    <property type="entry name" value="Zn peptidases"/>
    <property type="match status" value="1"/>
</dbReference>
<reference evidence="3" key="1">
    <citation type="journal article" date="2014" name="Int. J. Syst. Evol. Microbiol.">
        <title>Complete genome sequence of Corynebacterium casei LMG S-19264T (=DSM 44701T), isolated from a smear-ripened cheese.</title>
        <authorList>
            <consortium name="US DOE Joint Genome Institute (JGI-PGF)"/>
            <person name="Walter F."/>
            <person name="Albersmeier A."/>
            <person name="Kalinowski J."/>
            <person name="Ruckert C."/>
        </authorList>
    </citation>
    <scope>NUCLEOTIDE SEQUENCE</scope>
    <source>
        <strain evidence="3">JCM 3091</strain>
    </source>
</reference>
<evidence type="ECO:0000259" key="2">
    <source>
        <dbReference type="Pfam" id="PF04389"/>
    </source>
</evidence>
<dbReference type="GO" id="GO:0006508">
    <property type="term" value="P:proteolysis"/>
    <property type="evidence" value="ECO:0007669"/>
    <property type="project" value="InterPro"/>
</dbReference>
<dbReference type="InterPro" id="IPR007484">
    <property type="entry name" value="Peptidase_M28"/>
</dbReference>
<keyword evidence="3" id="KW-0378">Hydrolase</keyword>
<keyword evidence="3" id="KW-0645">Protease</keyword>
<name>A0A8J3BPJ4_9ACTN</name>
<dbReference type="EMBL" id="BMQC01000006">
    <property type="protein sequence ID" value="GGK29027.1"/>
    <property type="molecule type" value="Genomic_DNA"/>
</dbReference>
<dbReference type="SUPFAM" id="SSF53187">
    <property type="entry name" value="Zn-dependent exopeptidases"/>
    <property type="match status" value="1"/>
</dbReference>
<feature type="domain" description="Peptidase M28" evidence="2">
    <location>
        <begin position="96"/>
        <end position="282"/>
    </location>
</feature>
<dbReference type="GO" id="GO:0008235">
    <property type="term" value="F:metalloexopeptidase activity"/>
    <property type="evidence" value="ECO:0007669"/>
    <property type="project" value="InterPro"/>
</dbReference>
<dbReference type="AlphaFoldDB" id="A0A8J3BPJ4"/>
<keyword evidence="4" id="KW-1185">Reference proteome</keyword>